<evidence type="ECO:0000313" key="5">
    <source>
        <dbReference type="Proteomes" id="UP000318081"/>
    </source>
</evidence>
<dbReference type="PANTHER" id="PTHR22789:SF0">
    <property type="entry name" value="3-OXO-TETRONATE 4-PHOSPHATE DECARBOXYLASE-RELATED"/>
    <property type="match status" value="1"/>
</dbReference>
<dbReference type="PANTHER" id="PTHR22789">
    <property type="entry name" value="FUCULOSE PHOSPHATE ALDOLASE"/>
    <property type="match status" value="1"/>
</dbReference>
<evidence type="ECO:0000313" key="4">
    <source>
        <dbReference type="EMBL" id="QDV87243.1"/>
    </source>
</evidence>
<dbReference type="RefSeq" id="WP_145218814.1">
    <property type="nucleotide sequence ID" value="NZ_CP036432.1"/>
</dbReference>
<evidence type="ECO:0000256" key="2">
    <source>
        <dbReference type="ARBA" id="ARBA00023239"/>
    </source>
</evidence>
<reference evidence="4 5" key="1">
    <citation type="submission" date="2019-02" db="EMBL/GenBank/DDBJ databases">
        <title>Deep-cultivation of Planctomycetes and their phenomic and genomic characterization uncovers novel biology.</title>
        <authorList>
            <person name="Wiegand S."/>
            <person name="Jogler M."/>
            <person name="Boedeker C."/>
            <person name="Pinto D."/>
            <person name="Vollmers J."/>
            <person name="Rivas-Marin E."/>
            <person name="Kohn T."/>
            <person name="Peeters S.H."/>
            <person name="Heuer A."/>
            <person name="Rast P."/>
            <person name="Oberbeckmann S."/>
            <person name="Bunk B."/>
            <person name="Jeske O."/>
            <person name="Meyerdierks A."/>
            <person name="Storesund J.E."/>
            <person name="Kallscheuer N."/>
            <person name="Luecker S."/>
            <person name="Lage O.M."/>
            <person name="Pohl T."/>
            <person name="Merkel B.J."/>
            <person name="Hornburger P."/>
            <person name="Mueller R.-W."/>
            <person name="Bruemmer F."/>
            <person name="Labrenz M."/>
            <person name="Spormann A.M."/>
            <person name="Op den Camp H."/>
            <person name="Overmann J."/>
            <person name="Amann R."/>
            <person name="Jetten M.S.M."/>
            <person name="Mascher T."/>
            <person name="Medema M.H."/>
            <person name="Devos D.P."/>
            <person name="Kaster A.-K."/>
            <person name="Ovreas L."/>
            <person name="Rohde M."/>
            <person name="Galperin M.Y."/>
            <person name="Jogler C."/>
        </authorList>
    </citation>
    <scope>NUCLEOTIDE SEQUENCE [LARGE SCALE GENOMIC DNA]</scope>
    <source>
        <strain evidence="4 5">TBK1r</strain>
    </source>
</reference>
<name>A0ABX5XYX8_9BACT</name>
<dbReference type="Pfam" id="PF00596">
    <property type="entry name" value="Aldolase_II"/>
    <property type="match status" value="1"/>
</dbReference>
<evidence type="ECO:0000259" key="3">
    <source>
        <dbReference type="SMART" id="SM01007"/>
    </source>
</evidence>
<dbReference type="EMBL" id="CP036432">
    <property type="protein sequence ID" value="QDV87243.1"/>
    <property type="molecule type" value="Genomic_DNA"/>
</dbReference>
<keyword evidence="2" id="KW-0456">Lyase</keyword>
<dbReference type="Proteomes" id="UP000318081">
    <property type="component" value="Chromosome"/>
</dbReference>
<organism evidence="4 5">
    <name type="scientific">Stieleria magnilauensis</name>
    <dbReference type="NCBI Taxonomy" id="2527963"/>
    <lineage>
        <taxon>Bacteria</taxon>
        <taxon>Pseudomonadati</taxon>
        <taxon>Planctomycetota</taxon>
        <taxon>Planctomycetia</taxon>
        <taxon>Pirellulales</taxon>
        <taxon>Pirellulaceae</taxon>
        <taxon>Stieleria</taxon>
    </lineage>
</organism>
<dbReference type="InterPro" id="IPR036409">
    <property type="entry name" value="Aldolase_II/adducin_N_sf"/>
</dbReference>
<proteinExistence type="predicted"/>
<dbReference type="SMART" id="SM01007">
    <property type="entry name" value="Aldolase_II"/>
    <property type="match status" value="1"/>
</dbReference>
<keyword evidence="5" id="KW-1185">Reference proteome</keyword>
<dbReference type="InterPro" id="IPR050197">
    <property type="entry name" value="Aldolase_class_II_sugar_metab"/>
</dbReference>
<dbReference type="InterPro" id="IPR001303">
    <property type="entry name" value="Aldolase_II/adducin_N"/>
</dbReference>
<accession>A0ABX5XYX8</accession>
<gene>
    <name evidence="4" type="ORF">TBK1r_62720</name>
</gene>
<dbReference type="SUPFAM" id="SSF53639">
    <property type="entry name" value="AraD/HMP-PK domain-like"/>
    <property type="match status" value="1"/>
</dbReference>
<feature type="domain" description="Class II aldolase/adducin N-terminal" evidence="3">
    <location>
        <begin position="8"/>
        <end position="218"/>
    </location>
</feature>
<protein>
    <submittedName>
        <fullName evidence="4">Short chain dehydrogenase</fullName>
    </submittedName>
</protein>
<dbReference type="Gene3D" id="3.40.225.10">
    <property type="entry name" value="Class II aldolase/adducin N-terminal domain"/>
    <property type="match status" value="1"/>
</dbReference>
<keyword evidence="1" id="KW-0479">Metal-binding</keyword>
<sequence length="252" mass="27405">MNQQQILESMLELSHFLGEEHRQLAILGEGNTSAKIDAETFFVKASGSCLGTLGVDDAVACRFDALLPMLDEDAIGDQEIEDRLLGCRVDSTAKKPSVETLFHAYLLSLPGIEFVGHTHSIAVNRILCSPLAEQFATQRLFPDEVVCCGAQSVSIPYVDPGLKLSQVIRQKTQAFLDEFGVPPRVILLHNHGLITIGKTPGAVKAAMLMAHKAAEIFAGAAALGGPIFMDTNEVNRIANRIDEHYRQQALKL</sequence>
<evidence type="ECO:0000256" key="1">
    <source>
        <dbReference type="ARBA" id="ARBA00022723"/>
    </source>
</evidence>